<feature type="chain" id="PRO_5028073062" evidence="3">
    <location>
        <begin position="20"/>
        <end position="318"/>
    </location>
</feature>
<dbReference type="CDD" id="cd02248">
    <property type="entry name" value="Peptidase_C1A"/>
    <property type="match status" value="1"/>
</dbReference>
<keyword evidence="3" id="KW-0732">Signal</keyword>
<dbReference type="InterPro" id="IPR038765">
    <property type="entry name" value="Papain-like_cys_pep_sf"/>
</dbReference>
<dbReference type="SMART" id="SM00848">
    <property type="entry name" value="Inhibitor_I29"/>
    <property type="match status" value="1"/>
</dbReference>
<evidence type="ECO:0000256" key="2">
    <source>
        <dbReference type="ARBA" id="ARBA00023157"/>
    </source>
</evidence>
<accession>A0A6P8YX35</accession>
<dbReference type="InterPro" id="IPR013201">
    <property type="entry name" value="Prot_inhib_I29"/>
</dbReference>
<dbReference type="InterPro" id="IPR000668">
    <property type="entry name" value="Peptidase_C1A_C"/>
</dbReference>
<evidence type="ECO:0000256" key="3">
    <source>
        <dbReference type="SAM" id="SignalP"/>
    </source>
</evidence>
<evidence type="ECO:0000256" key="1">
    <source>
        <dbReference type="ARBA" id="ARBA00008455"/>
    </source>
</evidence>
<dbReference type="Pfam" id="PF00112">
    <property type="entry name" value="Peptidase_C1"/>
    <property type="match status" value="1"/>
</dbReference>
<feature type="domain" description="Peptidase C1A papain C-terminal" evidence="4">
    <location>
        <begin position="111"/>
        <end position="317"/>
    </location>
</feature>
<organism evidence="6 7">
    <name type="scientific">Drosophila albomicans</name>
    <name type="common">Fruit fly</name>
    <dbReference type="NCBI Taxonomy" id="7291"/>
    <lineage>
        <taxon>Eukaryota</taxon>
        <taxon>Metazoa</taxon>
        <taxon>Ecdysozoa</taxon>
        <taxon>Arthropoda</taxon>
        <taxon>Hexapoda</taxon>
        <taxon>Insecta</taxon>
        <taxon>Pterygota</taxon>
        <taxon>Neoptera</taxon>
        <taxon>Endopterygota</taxon>
        <taxon>Diptera</taxon>
        <taxon>Brachycera</taxon>
        <taxon>Muscomorpha</taxon>
        <taxon>Ephydroidea</taxon>
        <taxon>Drosophilidae</taxon>
        <taxon>Drosophila</taxon>
    </lineage>
</organism>
<dbReference type="InterPro" id="IPR013128">
    <property type="entry name" value="Peptidase_C1A"/>
</dbReference>
<feature type="signal peptide" evidence="3">
    <location>
        <begin position="1"/>
        <end position="19"/>
    </location>
</feature>
<dbReference type="InterPro" id="IPR039417">
    <property type="entry name" value="Peptidase_C1A_papain-like"/>
</dbReference>
<comment type="similarity">
    <text evidence="1">Belongs to the peptidase C1 family.</text>
</comment>
<dbReference type="RefSeq" id="XP_034109772.1">
    <property type="nucleotide sequence ID" value="XM_034253881.2"/>
</dbReference>
<dbReference type="SUPFAM" id="SSF54001">
    <property type="entry name" value="Cysteine proteinases"/>
    <property type="match status" value="1"/>
</dbReference>
<dbReference type="AlphaFoldDB" id="A0A6P8YX35"/>
<dbReference type="OrthoDB" id="7860348at2759"/>
<dbReference type="SMART" id="SM00645">
    <property type="entry name" value="Pept_C1"/>
    <property type="match status" value="1"/>
</dbReference>
<proteinExistence type="inferred from homology"/>
<dbReference type="PANTHER" id="PTHR12411">
    <property type="entry name" value="CYSTEINE PROTEASE FAMILY C1-RELATED"/>
    <property type="match status" value="1"/>
</dbReference>
<dbReference type="Proteomes" id="UP000515160">
    <property type="component" value="Chromosome 3"/>
</dbReference>
<feature type="domain" description="Cathepsin propeptide inhibitor" evidence="5">
    <location>
        <begin position="26"/>
        <end position="86"/>
    </location>
</feature>
<evidence type="ECO:0000259" key="5">
    <source>
        <dbReference type="SMART" id="SM00848"/>
    </source>
</evidence>
<dbReference type="GeneID" id="117571646"/>
<keyword evidence="2" id="KW-1015">Disulfide bond</keyword>
<evidence type="ECO:0000313" key="7">
    <source>
        <dbReference type="RefSeq" id="XP_034109772.1"/>
    </source>
</evidence>
<sequence>MNTKLFLATLLGLLAYSQARITLAKWEAFKQEFNKSYDNKFEERFRMQVFEDNKRIIDTHNERFATGEETYEMGFNEYTDLLDKEFDCMFDGPEIEDFEFTHKDDDELKGYNDEVDWRILGAITPVKQEGHFNNSWAFATAGVVESRKFISTGVLLELSKQQLIDCSSNKHDSIWRALKYIKSKKGIEAERAYPYRGVKGHCKFNKRLISASIRKYHHSSTGNERTLAKQVAKGPVAAMISRDAIRFYRSGVFHNPNCRKSPEYAVLIVGYGNSKSFGEYWLLKTSLGTSWGEKGYLKLARNKNNLCGIASRAYFPDI</sequence>
<gene>
    <name evidence="7" type="primary">LOC117571646</name>
</gene>
<dbReference type="GO" id="GO:0008234">
    <property type="term" value="F:cysteine-type peptidase activity"/>
    <property type="evidence" value="ECO:0007669"/>
    <property type="project" value="InterPro"/>
</dbReference>
<dbReference type="GO" id="GO:0006508">
    <property type="term" value="P:proteolysis"/>
    <property type="evidence" value="ECO:0007669"/>
    <property type="project" value="InterPro"/>
</dbReference>
<protein>
    <submittedName>
        <fullName evidence="7">Cathepsin L-like</fullName>
    </submittedName>
</protein>
<evidence type="ECO:0000313" key="6">
    <source>
        <dbReference type="Proteomes" id="UP000515160"/>
    </source>
</evidence>
<dbReference type="Pfam" id="PF08246">
    <property type="entry name" value="Inhibitor_I29"/>
    <property type="match status" value="1"/>
</dbReference>
<evidence type="ECO:0000259" key="4">
    <source>
        <dbReference type="SMART" id="SM00645"/>
    </source>
</evidence>
<keyword evidence="6" id="KW-1185">Reference proteome</keyword>
<dbReference type="Gene3D" id="3.90.70.10">
    <property type="entry name" value="Cysteine proteinases"/>
    <property type="match status" value="1"/>
</dbReference>
<dbReference type="FunFam" id="3.90.70.10:FF:000332">
    <property type="entry name" value="Cathepsin L1"/>
    <property type="match status" value="1"/>
</dbReference>
<reference evidence="7" key="1">
    <citation type="submission" date="2025-08" db="UniProtKB">
        <authorList>
            <consortium name="RefSeq"/>
        </authorList>
    </citation>
    <scope>IDENTIFICATION</scope>
    <source>
        <strain evidence="7">15112-1751.03</strain>
        <tissue evidence="7">Whole Adult</tissue>
    </source>
</reference>
<name>A0A6P8YX35_DROAB</name>